<evidence type="ECO:0000313" key="11">
    <source>
        <dbReference type="Proteomes" id="UP000321621"/>
    </source>
</evidence>
<comment type="subcellular location">
    <subcellularLocation>
        <location evidence="1">Cell membrane</location>
        <topology evidence="1">Multi-pass membrane protein</topology>
    </subcellularLocation>
</comment>
<dbReference type="PANTHER" id="PTHR30250">
    <property type="entry name" value="PST FAMILY PREDICTED COLANIC ACID TRANSPORTER"/>
    <property type="match status" value="1"/>
</dbReference>
<gene>
    <name evidence="8" type="ORF">D2V05_05640</name>
    <name evidence="9" type="ORF">FQ017_05595</name>
</gene>
<keyword evidence="11" id="KW-1185">Reference proteome</keyword>
<evidence type="ECO:0000256" key="5">
    <source>
        <dbReference type="ARBA" id="ARBA00022989"/>
    </source>
</evidence>
<evidence type="ECO:0000256" key="4">
    <source>
        <dbReference type="ARBA" id="ARBA00022692"/>
    </source>
</evidence>
<organism evidence="8 10">
    <name type="scientific">Flagellimonas pelagia</name>
    <dbReference type="NCBI Taxonomy" id="2306998"/>
    <lineage>
        <taxon>Bacteria</taxon>
        <taxon>Pseudomonadati</taxon>
        <taxon>Bacteroidota</taxon>
        <taxon>Flavobacteriia</taxon>
        <taxon>Flavobacteriales</taxon>
        <taxon>Flavobacteriaceae</taxon>
        <taxon>Flagellimonas</taxon>
    </lineage>
</organism>
<feature type="transmembrane region" description="Helical" evidence="7">
    <location>
        <begin position="208"/>
        <end position="227"/>
    </location>
</feature>
<keyword evidence="5 7" id="KW-1133">Transmembrane helix</keyword>
<proteinExistence type="inferred from homology"/>
<evidence type="ECO:0000256" key="1">
    <source>
        <dbReference type="ARBA" id="ARBA00004651"/>
    </source>
</evidence>
<feature type="transmembrane region" description="Helical" evidence="7">
    <location>
        <begin position="21"/>
        <end position="40"/>
    </location>
</feature>
<evidence type="ECO:0000313" key="10">
    <source>
        <dbReference type="Proteomes" id="UP000266691"/>
    </source>
</evidence>
<feature type="transmembrane region" description="Helical" evidence="7">
    <location>
        <begin position="175"/>
        <end position="196"/>
    </location>
</feature>
<reference evidence="9 11" key="2">
    <citation type="submission" date="2019-07" db="EMBL/GenBank/DDBJ databases">
        <title>Draft genome of two Muricauda strains isolated from deep sea.</title>
        <authorList>
            <person name="Sun C."/>
        </authorList>
    </citation>
    <scope>NUCLEOTIDE SEQUENCE [LARGE SCALE GENOMIC DNA]</scope>
    <source>
        <strain evidence="9 11">72</strain>
    </source>
</reference>
<feature type="transmembrane region" description="Helical" evidence="7">
    <location>
        <begin position="255"/>
        <end position="275"/>
    </location>
</feature>
<evidence type="ECO:0000256" key="7">
    <source>
        <dbReference type="SAM" id="Phobius"/>
    </source>
</evidence>
<evidence type="ECO:0000313" key="8">
    <source>
        <dbReference type="EMBL" id="RIV46048.1"/>
    </source>
</evidence>
<dbReference type="OrthoDB" id="9770347at2"/>
<dbReference type="GO" id="GO:0005886">
    <property type="term" value="C:plasma membrane"/>
    <property type="evidence" value="ECO:0007669"/>
    <property type="project" value="UniProtKB-SubCell"/>
</dbReference>
<feature type="transmembrane region" description="Helical" evidence="7">
    <location>
        <begin position="382"/>
        <end position="404"/>
    </location>
</feature>
<evidence type="ECO:0000256" key="3">
    <source>
        <dbReference type="ARBA" id="ARBA00022475"/>
    </source>
</evidence>
<evidence type="ECO:0000256" key="2">
    <source>
        <dbReference type="ARBA" id="ARBA00007430"/>
    </source>
</evidence>
<dbReference type="AlphaFoldDB" id="A0A3A1NP65"/>
<dbReference type="RefSeq" id="WP_119646532.1">
    <property type="nucleotide sequence ID" value="NZ_QXFI01000013.1"/>
</dbReference>
<feature type="transmembrane region" description="Helical" evidence="7">
    <location>
        <begin position="416"/>
        <end position="438"/>
    </location>
</feature>
<dbReference type="EMBL" id="QXFI01000013">
    <property type="protein sequence ID" value="RIV46048.1"/>
    <property type="molecule type" value="Genomic_DNA"/>
</dbReference>
<dbReference type="PANTHER" id="PTHR30250:SF10">
    <property type="entry name" value="LIPOPOLYSACCHARIDE BIOSYNTHESIS PROTEIN WZXC"/>
    <property type="match status" value="1"/>
</dbReference>
<dbReference type="Proteomes" id="UP000266691">
    <property type="component" value="Unassembled WGS sequence"/>
</dbReference>
<feature type="transmembrane region" description="Helical" evidence="7">
    <location>
        <begin position="287"/>
        <end position="310"/>
    </location>
</feature>
<feature type="transmembrane region" description="Helical" evidence="7">
    <location>
        <begin position="354"/>
        <end position="376"/>
    </location>
</feature>
<name>A0A3A1NP65_9FLAO</name>
<feature type="transmembrane region" description="Helical" evidence="7">
    <location>
        <begin position="82"/>
        <end position="106"/>
    </location>
</feature>
<evidence type="ECO:0000313" key="9">
    <source>
        <dbReference type="EMBL" id="TXJ98817.1"/>
    </source>
</evidence>
<sequence length="511" mass="57520">MSNKSLTKEGIKGAVWRTSGSLLKIVAQFVMLAVLARLISPVDFGYVAFIMILVGFTDLFSKMGIGGALIQMDDISDRQIRTGYSLSLVFGVVLAISFYFITPYLAVFFNMEQIIDGLHFFAFMFPLKSLNSVSVALLNRDLRFDVAEKITLSSFVFGYALVSIIFAIFDYGYWSLLYGQLAMLAVSCIYASIYHFPKFTFKWVKSEVNELLFFGSGFTFNTTLGYFSDTIDNLVVSKFIGAQALGIYSKAYQLYAIPAGIFGGVYDSVMFPILAKRKSDEAKLRDFYFFSISLCLLFLMPMGVIIALNAELIIKTVLGPGWEEAILILQILILSLPFRFGYRINRSFLKSLGLVYKGVVFEVIFFLSTAVFSVVGVKLYELPGLAIGVLSSSILFFMIVFVYLSKLLKMLGKLNWALFKDLLLYNIPILAICWWLSYSFDLPIWALLLISIMLLPVFFFILFRKKSVVLTEGNIVLYNQLVSNLPKPVSKILNKVQRKIESIIGKIGAKK</sequence>
<feature type="transmembrane region" description="Helical" evidence="7">
    <location>
        <begin position="325"/>
        <end position="342"/>
    </location>
</feature>
<feature type="transmembrane region" description="Helical" evidence="7">
    <location>
        <begin position="150"/>
        <end position="169"/>
    </location>
</feature>
<comment type="caution">
    <text evidence="8">The sequence shown here is derived from an EMBL/GenBank/DDBJ whole genome shotgun (WGS) entry which is preliminary data.</text>
</comment>
<feature type="transmembrane region" description="Helical" evidence="7">
    <location>
        <begin position="118"/>
        <end position="138"/>
    </location>
</feature>
<accession>A0A3A1NP65</accession>
<keyword evidence="4 7" id="KW-0812">Transmembrane</keyword>
<dbReference type="EMBL" id="VNWK01000013">
    <property type="protein sequence ID" value="TXJ98817.1"/>
    <property type="molecule type" value="Genomic_DNA"/>
</dbReference>
<dbReference type="CDD" id="cd13127">
    <property type="entry name" value="MATE_tuaB_like"/>
    <property type="match status" value="1"/>
</dbReference>
<keyword evidence="6 7" id="KW-0472">Membrane</keyword>
<dbReference type="Proteomes" id="UP000321621">
    <property type="component" value="Unassembled WGS sequence"/>
</dbReference>
<reference evidence="8 10" key="1">
    <citation type="submission" date="2018-08" db="EMBL/GenBank/DDBJ databases">
        <title>Proposal of Muricauda 72 sp.nov. and Muricauda NH166 sp.nov., isolated from seawater.</title>
        <authorList>
            <person name="Cheng H."/>
            <person name="Wu Y.-H."/>
            <person name="Guo L.-L."/>
            <person name="Xu X.-W."/>
        </authorList>
    </citation>
    <scope>NUCLEOTIDE SEQUENCE [LARGE SCALE GENOMIC DNA]</scope>
    <source>
        <strain evidence="8 10">72</strain>
    </source>
</reference>
<dbReference type="InterPro" id="IPR050833">
    <property type="entry name" value="Poly_Biosynth_Transport"/>
</dbReference>
<evidence type="ECO:0000256" key="6">
    <source>
        <dbReference type="ARBA" id="ARBA00023136"/>
    </source>
</evidence>
<feature type="transmembrane region" description="Helical" evidence="7">
    <location>
        <begin position="46"/>
        <end position="70"/>
    </location>
</feature>
<dbReference type="Pfam" id="PF13440">
    <property type="entry name" value="Polysacc_synt_3"/>
    <property type="match status" value="1"/>
</dbReference>
<keyword evidence="3" id="KW-1003">Cell membrane</keyword>
<comment type="similarity">
    <text evidence="2">Belongs to the polysaccharide synthase family.</text>
</comment>
<feature type="transmembrane region" description="Helical" evidence="7">
    <location>
        <begin position="444"/>
        <end position="463"/>
    </location>
</feature>
<protein>
    <submittedName>
        <fullName evidence="8">Lipopolysaccharide biosynthesis protein</fullName>
    </submittedName>
</protein>